<evidence type="ECO:0000313" key="3">
    <source>
        <dbReference type="Proteomes" id="UP001139031"/>
    </source>
</evidence>
<protein>
    <submittedName>
        <fullName evidence="2">DUF2325 domain-containing protein</fullName>
    </submittedName>
</protein>
<sequence>MATKQEKKEASESTVVVVGGHGGMSSRYREVAQRFGCSLRHFEQRIPPGVRHGAGKIALVVVMVGMVSHALRDQIKDLVTDDTKVVYLRTASVSALRAAVEQNAS</sequence>
<dbReference type="Pfam" id="PF10087">
    <property type="entry name" value="DUF2325"/>
    <property type="match status" value="1"/>
</dbReference>
<accession>A0ABS7TZ51</accession>
<dbReference type="RefSeq" id="WP_224195288.1">
    <property type="nucleotide sequence ID" value="NZ_CP185339.1"/>
</dbReference>
<evidence type="ECO:0000313" key="2">
    <source>
        <dbReference type="EMBL" id="MBZ5713550.1"/>
    </source>
</evidence>
<keyword evidence="3" id="KW-1185">Reference proteome</keyword>
<comment type="caution">
    <text evidence="2">The sequence shown here is derived from an EMBL/GenBank/DDBJ whole genome shotgun (WGS) entry which is preliminary data.</text>
</comment>
<organism evidence="2 3">
    <name type="scientific">Nannocystis pusilla</name>
    <dbReference type="NCBI Taxonomy" id="889268"/>
    <lineage>
        <taxon>Bacteria</taxon>
        <taxon>Pseudomonadati</taxon>
        <taxon>Myxococcota</taxon>
        <taxon>Polyangia</taxon>
        <taxon>Nannocystales</taxon>
        <taxon>Nannocystaceae</taxon>
        <taxon>Nannocystis</taxon>
    </lineage>
</organism>
<dbReference type="Proteomes" id="UP001139031">
    <property type="component" value="Unassembled WGS sequence"/>
</dbReference>
<proteinExistence type="inferred from homology"/>
<dbReference type="InterPro" id="IPR016772">
    <property type="entry name" value="UCP020408"/>
</dbReference>
<dbReference type="EMBL" id="JAIRAU010000043">
    <property type="protein sequence ID" value="MBZ5713550.1"/>
    <property type="molecule type" value="Genomic_DNA"/>
</dbReference>
<gene>
    <name evidence="2" type="ORF">K7C98_30320</name>
</gene>
<comment type="similarity">
    <text evidence="1">Belongs to the UPF0751 family.</text>
</comment>
<evidence type="ECO:0000256" key="1">
    <source>
        <dbReference type="ARBA" id="ARBA00007189"/>
    </source>
</evidence>
<name>A0ABS7TZ51_9BACT</name>
<reference evidence="2" key="1">
    <citation type="submission" date="2021-08" db="EMBL/GenBank/DDBJ databases">
        <authorList>
            <person name="Stevens D.C."/>
        </authorList>
    </citation>
    <scope>NUCLEOTIDE SEQUENCE</scope>
    <source>
        <strain evidence="2">DSM 53165</strain>
    </source>
</reference>